<dbReference type="AlphaFoldDB" id="A0AA36JJ95"/>
<proteinExistence type="predicted"/>
<keyword evidence="5" id="KW-1185">Reference proteome</keyword>
<keyword evidence="1" id="KW-0677">Repeat</keyword>
<reference evidence="4" key="1">
    <citation type="submission" date="2023-08" db="EMBL/GenBank/DDBJ databases">
        <authorList>
            <person name="Chen Y."/>
            <person name="Shah S."/>
            <person name="Dougan E. K."/>
            <person name="Thang M."/>
            <person name="Chan C."/>
        </authorList>
    </citation>
    <scope>NUCLEOTIDE SEQUENCE</scope>
</reference>
<gene>
    <name evidence="4" type="ORF">EVOR1521_LOCUS28416</name>
</gene>
<dbReference type="PROSITE" id="PS50088">
    <property type="entry name" value="ANK_REPEAT"/>
    <property type="match status" value="4"/>
</dbReference>
<dbReference type="GO" id="GO:0045944">
    <property type="term" value="P:positive regulation of transcription by RNA polymerase II"/>
    <property type="evidence" value="ECO:0007669"/>
    <property type="project" value="TreeGrafter"/>
</dbReference>
<evidence type="ECO:0000256" key="2">
    <source>
        <dbReference type="ARBA" id="ARBA00023043"/>
    </source>
</evidence>
<dbReference type="GO" id="GO:0000976">
    <property type="term" value="F:transcription cis-regulatory region binding"/>
    <property type="evidence" value="ECO:0007669"/>
    <property type="project" value="TreeGrafter"/>
</dbReference>
<feature type="repeat" description="ANK" evidence="3">
    <location>
        <begin position="117"/>
        <end position="149"/>
    </location>
</feature>
<dbReference type="Proteomes" id="UP001178507">
    <property type="component" value="Unassembled WGS sequence"/>
</dbReference>
<dbReference type="EMBL" id="CAUJNA010003631">
    <property type="protein sequence ID" value="CAJ1406455.1"/>
    <property type="molecule type" value="Genomic_DNA"/>
</dbReference>
<dbReference type="Pfam" id="PF12796">
    <property type="entry name" value="Ank_2"/>
    <property type="match status" value="2"/>
</dbReference>
<feature type="repeat" description="ANK" evidence="3">
    <location>
        <begin position="216"/>
        <end position="248"/>
    </location>
</feature>
<dbReference type="PROSITE" id="PS50297">
    <property type="entry name" value="ANK_REP_REGION"/>
    <property type="match status" value="4"/>
</dbReference>
<feature type="repeat" description="ANK" evidence="3">
    <location>
        <begin position="150"/>
        <end position="182"/>
    </location>
</feature>
<dbReference type="PRINTS" id="PR01415">
    <property type="entry name" value="ANKYRIN"/>
</dbReference>
<dbReference type="PANTHER" id="PTHR24193">
    <property type="entry name" value="ANKYRIN REPEAT PROTEIN"/>
    <property type="match status" value="1"/>
</dbReference>
<feature type="repeat" description="ANK" evidence="3">
    <location>
        <begin position="183"/>
        <end position="215"/>
    </location>
</feature>
<comment type="caution">
    <text evidence="4">The sequence shown here is derived from an EMBL/GenBank/DDBJ whole genome shotgun (WGS) entry which is preliminary data.</text>
</comment>
<accession>A0AA36JJ95</accession>
<dbReference type="Gene3D" id="1.25.40.20">
    <property type="entry name" value="Ankyrin repeat-containing domain"/>
    <property type="match status" value="2"/>
</dbReference>
<sequence length="280" mass="30732">MGRVRTVTGEEVMSDKEFAVWWKEHHRLGGSFCDALRRHVAGQMQIRNFRRLMLSWEDEALRAESPWMDADMVAVVRAYTADGQDELLNAVHIGQTAEVASLLDTPHDPDFESGEGSSFTLLYLAAYHGHEGVVRCLVEAGSDMDKVTKEGCTAIHVATLYNYKEIVRCLVEAGIDKDKANHGGETALILAALHGRMDIARCLVEAGADKDKANPVASTPLHLAAMQGHNDIVRYLVKAGADKNKTNELGYTPMQMAANGGHKHIAQYLSKSGTRMCALQ</sequence>
<dbReference type="InterPro" id="IPR050663">
    <property type="entry name" value="Ankyrin-SOCS_Box"/>
</dbReference>
<evidence type="ECO:0000256" key="3">
    <source>
        <dbReference type="PROSITE-ProRule" id="PRU00023"/>
    </source>
</evidence>
<dbReference type="InterPro" id="IPR036770">
    <property type="entry name" value="Ankyrin_rpt-contain_sf"/>
</dbReference>
<dbReference type="InterPro" id="IPR002110">
    <property type="entry name" value="Ankyrin_rpt"/>
</dbReference>
<dbReference type="SUPFAM" id="SSF48403">
    <property type="entry name" value="Ankyrin repeat"/>
    <property type="match status" value="1"/>
</dbReference>
<evidence type="ECO:0000256" key="1">
    <source>
        <dbReference type="ARBA" id="ARBA00022737"/>
    </source>
</evidence>
<evidence type="ECO:0000313" key="4">
    <source>
        <dbReference type="EMBL" id="CAJ1406455.1"/>
    </source>
</evidence>
<dbReference type="GO" id="GO:0005634">
    <property type="term" value="C:nucleus"/>
    <property type="evidence" value="ECO:0007669"/>
    <property type="project" value="TreeGrafter"/>
</dbReference>
<name>A0AA36JJ95_9DINO</name>
<evidence type="ECO:0008006" key="6">
    <source>
        <dbReference type="Google" id="ProtNLM"/>
    </source>
</evidence>
<evidence type="ECO:0000313" key="5">
    <source>
        <dbReference type="Proteomes" id="UP001178507"/>
    </source>
</evidence>
<keyword evidence="2 3" id="KW-0040">ANK repeat</keyword>
<dbReference type="SMART" id="SM00248">
    <property type="entry name" value="ANK"/>
    <property type="match status" value="5"/>
</dbReference>
<protein>
    <recommendedName>
        <fullName evidence="6">Ankyrin repeat protein</fullName>
    </recommendedName>
</protein>
<organism evidence="4 5">
    <name type="scientific">Effrenium voratum</name>
    <dbReference type="NCBI Taxonomy" id="2562239"/>
    <lineage>
        <taxon>Eukaryota</taxon>
        <taxon>Sar</taxon>
        <taxon>Alveolata</taxon>
        <taxon>Dinophyceae</taxon>
        <taxon>Suessiales</taxon>
        <taxon>Symbiodiniaceae</taxon>
        <taxon>Effrenium</taxon>
    </lineage>
</organism>
<dbReference type="PANTHER" id="PTHR24193:SF121">
    <property type="entry name" value="ADA2A-CONTAINING COMPLEX COMPONENT 3, ISOFORM D"/>
    <property type="match status" value="1"/>
</dbReference>